<keyword evidence="3" id="KW-1185">Reference proteome</keyword>
<sequence length="282" mass="29018">MTASSQILPGALPPEQPPVQRPVPVDQALAAKASEAAAAAVIDATMAENGGATGEELAAAEQRAGILFDAASVEAAVSAAREQAHAEGQAELAQLREDLAETRHQLALMAGVRRQLAAVLRLCEGRRGDDLLLVSAVAVAAESGATALDGLPMRLTWLRRADIPATTDTVKRVTIPCESSYGGRAELVIEDDDRAGLADLLTAEVVADPATDPVPGDTAEDLPADDQADADARCARCGCTEDAACEGGCAWVPNAQMIDLCSACATPAELQAVSWKTSGGDR</sequence>
<accession>A0ABW6JNG7</accession>
<evidence type="ECO:0000256" key="1">
    <source>
        <dbReference type="SAM" id="MobiDB-lite"/>
    </source>
</evidence>
<gene>
    <name evidence="2" type="ORF">ACFU0X_28495</name>
</gene>
<organism evidence="2 3">
    <name type="scientific">Streptomyces cellulosae</name>
    <dbReference type="NCBI Taxonomy" id="1968"/>
    <lineage>
        <taxon>Bacteria</taxon>
        <taxon>Bacillati</taxon>
        <taxon>Actinomycetota</taxon>
        <taxon>Actinomycetes</taxon>
        <taxon>Kitasatosporales</taxon>
        <taxon>Streptomycetaceae</taxon>
        <taxon>Streptomyces</taxon>
    </lineage>
</organism>
<dbReference type="RefSeq" id="WP_381728274.1">
    <property type="nucleotide sequence ID" value="NZ_JBHVBU010000116.1"/>
</dbReference>
<name>A0ABW6JNG7_STRCE</name>
<feature type="compositionally biased region" description="Pro residues" evidence="1">
    <location>
        <begin position="11"/>
        <end position="20"/>
    </location>
</feature>
<comment type="caution">
    <text evidence="2">The sequence shown here is derived from an EMBL/GenBank/DDBJ whole genome shotgun (WGS) entry which is preliminary data.</text>
</comment>
<evidence type="ECO:0000313" key="2">
    <source>
        <dbReference type="EMBL" id="MFE7966939.1"/>
    </source>
</evidence>
<dbReference type="EMBL" id="JBHVBU010000116">
    <property type="protein sequence ID" value="MFE7966939.1"/>
    <property type="molecule type" value="Genomic_DNA"/>
</dbReference>
<evidence type="ECO:0000313" key="3">
    <source>
        <dbReference type="Proteomes" id="UP001600650"/>
    </source>
</evidence>
<reference evidence="2 3" key="1">
    <citation type="submission" date="2024-09" db="EMBL/GenBank/DDBJ databases">
        <title>The Natural Products Discovery Center: Release of the First 8490 Sequenced Strains for Exploring Actinobacteria Biosynthetic Diversity.</title>
        <authorList>
            <person name="Kalkreuter E."/>
            <person name="Kautsar S.A."/>
            <person name="Yang D."/>
            <person name="Bader C.D."/>
            <person name="Teijaro C.N."/>
            <person name="Fluegel L."/>
            <person name="Davis C.M."/>
            <person name="Simpson J.R."/>
            <person name="Lauterbach L."/>
            <person name="Steele A.D."/>
            <person name="Gui C."/>
            <person name="Meng S."/>
            <person name="Li G."/>
            <person name="Viehrig K."/>
            <person name="Ye F."/>
            <person name="Su P."/>
            <person name="Kiefer A.F."/>
            <person name="Nichols A."/>
            <person name="Cepeda A.J."/>
            <person name="Yan W."/>
            <person name="Fan B."/>
            <person name="Jiang Y."/>
            <person name="Adhikari A."/>
            <person name="Zheng C.-J."/>
            <person name="Schuster L."/>
            <person name="Cowan T.M."/>
            <person name="Smanski M.J."/>
            <person name="Chevrette M.G."/>
            <person name="De Carvalho L.P.S."/>
            <person name="Shen B."/>
        </authorList>
    </citation>
    <scope>NUCLEOTIDE SEQUENCE [LARGE SCALE GENOMIC DNA]</scope>
    <source>
        <strain evidence="2 3">NPDC057399</strain>
    </source>
</reference>
<proteinExistence type="predicted"/>
<protein>
    <submittedName>
        <fullName evidence="2">Uncharacterized protein</fullName>
    </submittedName>
</protein>
<dbReference type="Proteomes" id="UP001600650">
    <property type="component" value="Unassembled WGS sequence"/>
</dbReference>
<feature type="region of interest" description="Disordered" evidence="1">
    <location>
        <begin position="1"/>
        <end position="20"/>
    </location>
</feature>